<evidence type="ECO:0000313" key="6">
    <source>
        <dbReference type="EMBL" id="MTG89823.1"/>
    </source>
</evidence>
<feature type="transmembrane region" description="Helical" evidence="5">
    <location>
        <begin position="169"/>
        <end position="194"/>
    </location>
</feature>
<feature type="transmembrane region" description="Helical" evidence="5">
    <location>
        <begin position="35"/>
        <end position="59"/>
    </location>
</feature>
<name>A0A6N7ZKK7_9MICO</name>
<reference evidence="6 7" key="1">
    <citation type="submission" date="2019-11" db="EMBL/GenBank/DDBJ databases">
        <title>Cellulosimicrobium composti sp. nov. isolated from a compost.</title>
        <authorList>
            <person name="Yang Y."/>
        </authorList>
    </citation>
    <scope>NUCLEOTIDE SEQUENCE [LARGE SCALE GENOMIC DNA]</scope>
    <source>
        <strain evidence="6 7">BIT-GX5</strain>
    </source>
</reference>
<organism evidence="6 7">
    <name type="scientific">Cellulosimicrobium composti</name>
    <dbReference type="NCBI Taxonomy" id="2672572"/>
    <lineage>
        <taxon>Bacteria</taxon>
        <taxon>Bacillati</taxon>
        <taxon>Actinomycetota</taxon>
        <taxon>Actinomycetes</taxon>
        <taxon>Micrococcales</taxon>
        <taxon>Promicromonosporaceae</taxon>
        <taxon>Cellulosimicrobium</taxon>
    </lineage>
</organism>
<dbReference type="GO" id="GO:0015108">
    <property type="term" value="F:chloride transmembrane transporter activity"/>
    <property type="evidence" value="ECO:0007669"/>
    <property type="project" value="InterPro"/>
</dbReference>
<proteinExistence type="predicted"/>
<evidence type="ECO:0000256" key="5">
    <source>
        <dbReference type="SAM" id="Phobius"/>
    </source>
</evidence>
<dbReference type="SUPFAM" id="SSF81340">
    <property type="entry name" value="Clc chloride channel"/>
    <property type="match status" value="1"/>
</dbReference>
<comment type="subcellular location">
    <subcellularLocation>
        <location evidence="1">Membrane</location>
        <topology evidence="1">Multi-pass membrane protein</topology>
    </subcellularLocation>
</comment>
<dbReference type="NCBIfam" id="NF002971">
    <property type="entry name" value="PRK03655.1"/>
    <property type="match status" value="1"/>
</dbReference>
<feature type="transmembrane region" description="Helical" evidence="5">
    <location>
        <begin position="282"/>
        <end position="302"/>
    </location>
</feature>
<dbReference type="EMBL" id="WMKA01000030">
    <property type="protein sequence ID" value="MTG89823.1"/>
    <property type="molecule type" value="Genomic_DNA"/>
</dbReference>
<evidence type="ECO:0000256" key="3">
    <source>
        <dbReference type="ARBA" id="ARBA00022989"/>
    </source>
</evidence>
<gene>
    <name evidence="6" type="ORF">GJV82_12835</name>
</gene>
<keyword evidence="2 5" id="KW-0812">Transmembrane</keyword>
<comment type="caution">
    <text evidence="6">The sequence shown here is derived from an EMBL/GenBank/DDBJ whole genome shotgun (WGS) entry which is preliminary data.</text>
</comment>
<dbReference type="InterPro" id="IPR050368">
    <property type="entry name" value="ClC-type_chloride_channel"/>
</dbReference>
<dbReference type="InterPro" id="IPR001807">
    <property type="entry name" value="ClC"/>
</dbReference>
<accession>A0A6N7ZKK7</accession>
<feature type="transmembrane region" description="Helical" evidence="5">
    <location>
        <begin position="393"/>
        <end position="423"/>
    </location>
</feature>
<dbReference type="AlphaFoldDB" id="A0A6N7ZKK7"/>
<keyword evidence="3 5" id="KW-1133">Transmembrane helix</keyword>
<feature type="transmembrane region" description="Helical" evidence="5">
    <location>
        <begin position="206"/>
        <end position="227"/>
    </location>
</feature>
<feature type="transmembrane region" description="Helical" evidence="5">
    <location>
        <begin position="247"/>
        <end position="270"/>
    </location>
</feature>
<evidence type="ECO:0000256" key="4">
    <source>
        <dbReference type="ARBA" id="ARBA00023136"/>
    </source>
</evidence>
<dbReference type="PANTHER" id="PTHR43427:SF9">
    <property type="entry name" value="ION-TRANSPORT PROTEIN YFEO-RELATED"/>
    <property type="match status" value="1"/>
</dbReference>
<evidence type="ECO:0000256" key="1">
    <source>
        <dbReference type="ARBA" id="ARBA00004141"/>
    </source>
</evidence>
<sequence>MPHGRRAVPARAWFPARVTGDTQSPLSTANLLRRVVPALVIGVLCAVTLVALSSFATWVQHLVWESLPAAWGLGTTPTWWTVVVLTVTGLLVGVVVRWAPGHAGVDPATTDLVTAPLPLRALPGLAVALVLGLAGGVSLGPENPIIAINVALAAWILCRPRLGVPVEGAVGLALAATIGALFATPVAAALVLTETFAERGDRSGPLFDRLFASLVAAGAGAVTMLALEAPTFAIDLPSRPGLHAGDALGAALVALAAAALALLAVLALPWVHRALHGMRHPVLALGAGGLVLGLLGVVGGPLTLFKGLEEMKELSEQADAMTWGAILVLAVVKTGALVVATSAGFRGGRIFPTVFIGVAVGFAATALVPAVPAAVAVGAGVLGATIVVSRDGWLALFMAAVVVGDVQLIPVLCVAILPVWLVARVMPPMRVEPPAGGAPEFAALAPRS</sequence>
<dbReference type="Pfam" id="PF00654">
    <property type="entry name" value="Voltage_CLC"/>
    <property type="match status" value="1"/>
</dbReference>
<dbReference type="PANTHER" id="PTHR43427">
    <property type="entry name" value="CHLORIDE CHANNEL PROTEIN CLC-E"/>
    <property type="match status" value="1"/>
</dbReference>
<dbReference type="Gene3D" id="1.10.3080.10">
    <property type="entry name" value="Clc chloride channel"/>
    <property type="match status" value="1"/>
</dbReference>
<dbReference type="PRINTS" id="PR00762">
    <property type="entry name" value="CLCHANNEL"/>
</dbReference>
<dbReference type="Proteomes" id="UP000440668">
    <property type="component" value="Unassembled WGS sequence"/>
</dbReference>
<feature type="transmembrane region" description="Helical" evidence="5">
    <location>
        <begin position="79"/>
        <end position="100"/>
    </location>
</feature>
<evidence type="ECO:0000313" key="7">
    <source>
        <dbReference type="Proteomes" id="UP000440668"/>
    </source>
</evidence>
<protein>
    <submittedName>
        <fullName evidence="6">Ion channel protein</fullName>
    </submittedName>
</protein>
<dbReference type="GO" id="GO:0005886">
    <property type="term" value="C:plasma membrane"/>
    <property type="evidence" value="ECO:0007669"/>
    <property type="project" value="TreeGrafter"/>
</dbReference>
<feature type="transmembrane region" description="Helical" evidence="5">
    <location>
        <begin position="322"/>
        <end position="342"/>
    </location>
</feature>
<dbReference type="InterPro" id="IPR014743">
    <property type="entry name" value="Cl-channel_core"/>
</dbReference>
<keyword evidence="4 5" id="KW-0472">Membrane</keyword>
<dbReference type="CDD" id="cd00400">
    <property type="entry name" value="Voltage_gated_ClC"/>
    <property type="match status" value="1"/>
</dbReference>
<evidence type="ECO:0000256" key="2">
    <source>
        <dbReference type="ARBA" id="ARBA00022692"/>
    </source>
</evidence>
<feature type="transmembrane region" description="Helical" evidence="5">
    <location>
        <begin position="121"/>
        <end position="140"/>
    </location>
</feature>
<feature type="transmembrane region" description="Helical" evidence="5">
    <location>
        <begin position="354"/>
        <end position="387"/>
    </location>
</feature>